<dbReference type="SMART" id="SM00408">
    <property type="entry name" value="IGc2"/>
    <property type="match status" value="2"/>
</dbReference>
<dbReference type="PROSITE" id="PS50038">
    <property type="entry name" value="FZ"/>
    <property type="match status" value="2"/>
</dbReference>
<evidence type="ECO:0000256" key="25">
    <source>
        <dbReference type="SAM" id="MobiDB-lite"/>
    </source>
</evidence>
<evidence type="ECO:0000256" key="4">
    <source>
        <dbReference type="ARBA" id="ARBA00011902"/>
    </source>
</evidence>
<evidence type="ECO:0000256" key="10">
    <source>
        <dbReference type="ARBA" id="ARBA00022692"/>
    </source>
</evidence>
<dbReference type="PROSITE" id="PS50835">
    <property type="entry name" value="IG_LIKE"/>
    <property type="match status" value="2"/>
</dbReference>
<evidence type="ECO:0000256" key="6">
    <source>
        <dbReference type="ARBA" id="ARBA00022525"/>
    </source>
</evidence>
<accession>A0A9J7M1G1</accession>
<evidence type="ECO:0000256" key="21">
    <source>
        <dbReference type="ARBA" id="ARBA00023170"/>
    </source>
</evidence>
<keyword evidence="22" id="KW-0325">Glycoprotein</keyword>
<feature type="domain" description="Ig-like" evidence="28">
    <location>
        <begin position="125"/>
        <end position="228"/>
    </location>
</feature>
<keyword evidence="10" id="KW-0812">Transmembrane</keyword>
<feature type="disulfide bond" evidence="24">
    <location>
        <begin position="449"/>
        <end position="473"/>
    </location>
</feature>
<feature type="region of interest" description="Disordered" evidence="25">
    <location>
        <begin position="482"/>
        <end position="514"/>
    </location>
</feature>
<dbReference type="InterPro" id="IPR036790">
    <property type="entry name" value="Frizzled_dom_sf"/>
</dbReference>
<dbReference type="GO" id="GO:0005576">
    <property type="term" value="C:extracellular region"/>
    <property type="evidence" value="ECO:0007669"/>
    <property type="project" value="UniProtKB-SubCell"/>
</dbReference>
<feature type="disulfide bond" evidence="24">
    <location>
        <begin position="380"/>
        <end position="426"/>
    </location>
</feature>
<evidence type="ECO:0000256" key="22">
    <source>
        <dbReference type="ARBA" id="ARBA00023180"/>
    </source>
</evidence>
<feature type="chain" id="PRO_5039895421" description="receptor protein-tyrosine kinase" evidence="26">
    <location>
        <begin position="18"/>
        <end position="704"/>
    </location>
</feature>
<keyword evidence="5" id="KW-0217">Developmental protein</keyword>
<dbReference type="AlphaFoldDB" id="A0A9J7M1G1"/>
<comment type="caution">
    <text evidence="24">Lacks conserved residue(s) required for the propagation of feature annotation.</text>
</comment>
<comment type="subcellular location">
    <subcellularLocation>
        <location evidence="1">Membrane</location>
        <topology evidence="1">Single-pass membrane protein</topology>
    </subcellularLocation>
    <subcellularLocation>
        <location evidence="2">Secreted</location>
    </subcellularLocation>
</comment>
<dbReference type="RefSeq" id="XP_035692379.1">
    <property type="nucleotide sequence ID" value="XM_035836486.1"/>
</dbReference>
<evidence type="ECO:0000256" key="7">
    <source>
        <dbReference type="ARBA" id="ARBA00022553"/>
    </source>
</evidence>
<dbReference type="GO" id="GO:0005886">
    <property type="term" value="C:plasma membrane"/>
    <property type="evidence" value="ECO:0000318"/>
    <property type="project" value="GO_Central"/>
</dbReference>
<keyword evidence="14" id="KW-0418">Kinase</keyword>
<reference evidence="29" key="1">
    <citation type="journal article" date="2020" name="Nat. Ecol. Evol.">
        <title>Deeply conserved synteny resolves early events in vertebrate evolution.</title>
        <authorList>
            <person name="Simakov O."/>
            <person name="Marletaz F."/>
            <person name="Yue J.X."/>
            <person name="O'Connell B."/>
            <person name="Jenkins J."/>
            <person name="Brandt A."/>
            <person name="Calef R."/>
            <person name="Tung C.H."/>
            <person name="Huang T.K."/>
            <person name="Schmutz J."/>
            <person name="Satoh N."/>
            <person name="Yu J.K."/>
            <person name="Putnam N.H."/>
            <person name="Green R.E."/>
            <person name="Rokhsar D.S."/>
        </authorList>
    </citation>
    <scope>NUCLEOTIDE SEQUENCE [LARGE SCALE GENOMIC DNA]</scope>
    <source>
        <strain evidence="29">S238N-H82</strain>
    </source>
</reference>
<dbReference type="Proteomes" id="UP000001554">
    <property type="component" value="Chromosome 12"/>
</dbReference>
<feature type="disulfide bond" evidence="24">
    <location>
        <begin position="372"/>
        <end position="433"/>
    </location>
</feature>
<evidence type="ECO:0000256" key="20">
    <source>
        <dbReference type="ARBA" id="ARBA00023157"/>
    </source>
</evidence>
<dbReference type="InterPro" id="IPR015526">
    <property type="entry name" value="Frizzled/SFRP"/>
</dbReference>
<dbReference type="InterPro" id="IPR003598">
    <property type="entry name" value="Ig_sub2"/>
</dbReference>
<dbReference type="Gene3D" id="2.60.40.10">
    <property type="entry name" value="Immunoglobulins"/>
    <property type="match status" value="2"/>
</dbReference>
<comment type="similarity">
    <text evidence="3">Belongs to the secreted frizzled-related protein (sFRP) family.</text>
</comment>
<keyword evidence="17" id="KW-1133">Transmembrane helix</keyword>
<keyword evidence="9" id="KW-0879">Wnt signaling pathway</keyword>
<keyword evidence="18" id="KW-0472">Membrane</keyword>
<feature type="disulfide bond" evidence="24">
    <location>
        <begin position="234"/>
        <end position="295"/>
    </location>
</feature>
<dbReference type="InterPro" id="IPR003599">
    <property type="entry name" value="Ig_sub"/>
</dbReference>
<dbReference type="Pfam" id="PF01392">
    <property type="entry name" value="Fz"/>
    <property type="match status" value="2"/>
</dbReference>
<protein>
    <recommendedName>
        <fullName evidence="4">receptor protein-tyrosine kinase</fullName>
        <ecNumber evidence="4">2.7.10.1</ecNumber>
    </recommendedName>
</protein>
<evidence type="ECO:0000256" key="5">
    <source>
        <dbReference type="ARBA" id="ARBA00022473"/>
    </source>
</evidence>
<dbReference type="SUPFAM" id="SSF63712">
    <property type="entry name" value="Nicotinic receptor ligand binding domain-like"/>
    <property type="match status" value="1"/>
</dbReference>
<feature type="domain" description="FZ" evidence="27">
    <location>
        <begin position="367"/>
        <end position="487"/>
    </location>
</feature>
<dbReference type="GeneID" id="118426893"/>
<evidence type="ECO:0000256" key="11">
    <source>
        <dbReference type="ARBA" id="ARBA00022729"/>
    </source>
</evidence>
<proteinExistence type="inferred from homology"/>
<dbReference type="SUPFAM" id="SSF48726">
    <property type="entry name" value="Immunoglobulin"/>
    <property type="match status" value="2"/>
</dbReference>
<dbReference type="InterPro" id="IPR036179">
    <property type="entry name" value="Ig-like_dom_sf"/>
</dbReference>
<dbReference type="FunFam" id="1.10.2000.10:FF:000005">
    <property type="entry name" value="secreted frizzled-related protein 4"/>
    <property type="match status" value="2"/>
</dbReference>
<keyword evidence="6" id="KW-0964">Secreted</keyword>
<dbReference type="InterPro" id="IPR013098">
    <property type="entry name" value="Ig_I-set"/>
</dbReference>
<dbReference type="Gene3D" id="1.10.2000.10">
    <property type="entry name" value="Frizzled cysteine-rich domain"/>
    <property type="match status" value="2"/>
</dbReference>
<dbReference type="InterPro" id="IPR013783">
    <property type="entry name" value="Ig-like_fold"/>
</dbReference>
<feature type="compositionally biased region" description="Pro residues" evidence="25">
    <location>
        <begin position="498"/>
        <end position="508"/>
    </location>
</feature>
<feature type="disulfide bond" evidence="24">
    <location>
        <begin position="311"/>
        <end position="335"/>
    </location>
</feature>
<dbReference type="OrthoDB" id="10053709at2759"/>
<dbReference type="FunFam" id="2.60.40.10:FF:000016">
    <property type="entry name" value="Fibroblast growth factor receptor"/>
    <property type="match status" value="1"/>
</dbReference>
<evidence type="ECO:0000313" key="29">
    <source>
        <dbReference type="Proteomes" id="UP000001554"/>
    </source>
</evidence>
<keyword evidence="7" id="KW-0597">Phosphoprotein</keyword>
<evidence type="ECO:0000313" key="30">
    <source>
        <dbReference type="RefSeq" id="XP_035692379.1"/>
    </source>
</evidence>
<evidence type="ECO:0000256" key="14">
    <source>
        <dbReference type="ARBA" id="ARBA00022777"/>
    </source>
</evidence>
<evidence type="ECO:0000256" key="15">
    <source>
        <dbReference type="ARBA" id="ARBA00022782"/>
    </source>
</evidence>
<keyword evidence="16" id="KW-0067">ATP-binding</keyword>
<dbReference type="Pfam" id="PF07679">
    <property type="entry name" value="I-set"/>
    <property type="match status" value="1"/>
</dbReference>
<evidence type="ECO:0000256" key="18">
    <source>
        <dbReference type="ARBA" id="ARBA00023136"/>
    </source>
</evidence>
<evidence type="ECO:0000256" key="26">
    <source>
        <dbReference type="SAM" id="SignalP"/>
    </source>
</evidence>
<dbReference type="InterPro" id="IPR006202">
    <property type="entry name" value="Neur_chan_lig-bd"/>
</dbReference>
<keyword evidence="19" id="KW-0829">Tyrosine-protein kinase</keyword>
<dbReference type="InterPro" id="IPR013106">
    <property type="entry name" value="Ig_V-set"/>
</dbReference>
<dbReference type="CDD" id="cd18989">
    <property type="entry name" value="LGIC_ECD_cation"/>
    <property type="match status" value="1"/>
</dbReference>
<evidence type="ECO:0000259" key="28">
    <source>
        <dbReference type="PROSITE" id="PS50835"/>
    </source>
</evidence>
<evidence type="ECO:0000256" key="12">
    <source>
        <dbReference type="ARBA" id="ARBA00022737"/>
    </source>
</evidence>
<keyword evidence="20 24" id="KW-1015">Disulfide bond</keyword>
<keyword evidence="13" id="KW-0547">Nucleotide-binding</keyword>
<evidence type="ECO:0000259" key="27">
    <source>
        <dbReference type="PROSITE" id="PS50038"/>
    </source>
</evidence>
<dbReference type="GO" id="GO:0004714">
    <property type="term" value="F:transmembrane receptor protein tyrosine kinase activity"/>
    <property type="evidence" value="ECO:0007669"/>
    <property type="project" value="UniProtKB-EC"/>
</dbReference>
<dbReference type="FunFam" id="2.60.40.10:FF:000020">
    <property type="entry name" value="Fibroblast growth factor receptor"/>
    <property type="match status" value="1"/>
</dbReference>
<reference evidence="30" key="2">
    <citation type="submission" date="2025-08" db="UniProtKB">
        <authorList>
            <consortium name="RefSeq"/>
        </authorList>
    </citation>
    <scope>IDENTIFICATION</scope>
    <source>
        <strain evidence="30">S238N-H82</strain>
        <tissue evidence="30">Testes</tissue>
    </source>
</reference>
<keyword evidence="8" id="KW-0808">Transferase</keyword>
<dbReference type="GO" id="GO:0017147">
    <property type="term" value="F:Wnt-protein binding"/>
    <property type="evidence" value="ECO:0000318"/>
    <property type="project" value="GO_Central"/>
</dbReference>
<sequence length="704" mass="78325">MRTLEFVALLLISTVGASVPTGAPEWQNPHHNSHVSAFAGVTVRLRCAATGNPRPIITWQKDFREVQEDDRPAEGFRINNKRWSLVIDSVEPSDEGTYTCLVTNGYGTLSRSFELFVREHVDSRPTLVPGVLQNQTAVVGSTAEFQCQIHTIGADTAPVHMQWLKHNMVNGSYVSITDRTTVIKEDTTDAEGDLKKLILTNVTEEDAGQYTCMVANSMGFTYDHAWLTVQPGICEPITMPLCKDLDYTTASFPNHLNHVKQDDAGLEVHQFFPLVKVVCSPYLQKFLCSMYAPPCNLQGNSKPLRPCRSLCEAARAGCESLMNKFGFNWPESLECDSLPTTDEEICFGHIHSPSPSLPTSSPPGLTVKPGICEPITIPLCKDLDYTTTSFPNHLGHVNQDDAGQEVHQHYPLVEYQCSPYLKGFLCSMYAPPCNLEGNSTPLRPCKSLCQAARTGCENVMIEFGFSWPESLECDSLPTTDEEKCFGDTHSSHPSLLTPSPPPPSPPPFSRSSPPSSVVLATLLRDYDKRDRPDGGQTSIKIGLTPRTALGRNDEDGLFTLHTWISMEWKDLRLNFERFGNQRLEVAVQYLWTPDIYLISGVKADEMPLPLTTEASILSDGTVRYVVPWTFTVPCRKRPEFEWDCQVVFQSWNKPADEITLSSMDQSLDAEEYNGDLRWNVQSVSADSLITNAGKSRLIFTLLVA</sequence>
<dbReference type="InterPro" id="IPR007110">
    <property type="entry name" value="Ig-like_dom"/>
</dbReference>
<dbReference type="SUPFAM" id="SSF63501">
    <property type="entry name" value="Frizzled cysteine-rich domain"/>
    <property type="match status" value="2"/>
</dbReference>
<evidence type="ECO:0000256" key="17">
    <source>
        <dbReference type="ARBA" id="ARBA00022989"/>
    </source>
</evidence>
<evidence type="ECO:0000256" key="9">
    <source>
        <dbReference type="ARBA" id="ARBA00022687"/>
    </source>
</evidence>
<evidence type="ECO:0000256" key="2">
    <source>
        <dbReference type="ARBA" id="ARBA00004613"/>
    </source>
</evidence>
<keyword evidence="12" id="KW-0677">Repeat</keyword>
<keyword evidence="29" id="KW-1185">Reference proteome</keyword>
<dbReference type="Pfam" id="PF13927">
    <property type="entry name" value="Ig_3"/>
    <property type="match status" value="1"/>
</dbReference>
<dbReference type="GO" id="GO:0005230">
    <property type="term" value="F:extracellular ligand-gated monoatomic ion channel activity"/>
    <property type="evidence" value="ECO:0007669"/>
    <property type="project" value="InterPro"/>
</dbReference>
<dbReference type="GO" id="GO:0005524">
    <property type="term" value="F:ATP binding"/>
    <property type="evidence" value="ECO:0007669"/>
    <property type="project" value="UniProtKB-KW"/>
</dbReference>
<gene>
    <name evidence="30" type="primary">LOC118426893</name>
</gene>
<evidence type="ECO:0000256" key="16">
    <source>
        <dbReference type="ARBA" id="ARBA00022840"/>
    </source>
</evidence>
<dbReference type="EC" id="2.7.10.1" evidence="4"/>
<dbReference type="GO" id="GO:0042813">
    <property type="term" value="F:Wnt receptor activity"/>
    <property type="evidence" value="ECO:0000318"/>
    <property type="project" value="GO_Central"/>
</dbReference>
<feature type="domain" description="FZ" evidence="27">
    <location>
        <begin position="229"/>
        <end position="349"/>
    </location>
</feature>
<evidence type="ECO:0000256" key="1">
    <source>
        <dbReference type="ARBA" id="ARBA00004167"/>
    </source>
</evidence>
<keyword evidence="11 26" id="KW-0732">Signal</keyword>
<dbReference type="Pfam" id="PF02931">
    <property type="entry name" value="Neur_chan_LBD"/>
    <property type="match status" value="1"/>
</dbReference>
<keyword evidence="23" id="KW-0393">Immunoglobulin domain</keyword>
<name>A0A9J7M1G1_BRAFL</name>
<evidence type="ECO:0000256" key="24">
    <source>
        <dbReference type="PROSITE-ProRule" id="PRU00090"/>
    </source>
</evidence>
<evidence type="ECO:0000256" key="13">
    <source>
        <dbReference type="ARBA" id="ARBA00022741"/>
    </source>
</evidence>
<dbReference type="KEGG" id="bfo:118426893"/>
<dbReference type="GO" id="GO:0060070">
    <property type="term" value="P:canonical Wnt signaling pathway"/>
    <property type="evidence" value="ECO:0000318"/>
    <property type="project" value="GO_Central"/>
</dbReference>
<dbReference type="SMART" id="SM00406">
    <property type="entry name" value="IGv"/>
    <property type="match status" value="2"/>
</dbReference>
<dbReference type="SMART" id="SM00063">
    <property type="entry name" value="FRI"/>
    <property type="match status" value="2"/>
</dbReference>
<dbReference type="InterPro" id="IPR036734">
    <property type="entry name" value="Neur_chan_lig-bd_sf"/>
</dbReference>
<dbReference type="GO" id="GO:0030154">
    <property type="term" value="P:cell differentiation"/>
    <property type="evidence" value="ECO:0007669"/>
    <property type="project" value="UniProtKB-KW"/>
</dbReference>
<evidence type="ECO:0000256" key="8">
    <source>
        <dbReference type="ARBA" id="ARBA00022679"/>
    </source>
</evidence>
<keyword evidence="15" id="KW-0221">Differentiation</keyword>
<dbReference type="PANTHER" id="PTHR11309">
    <property type="entry name" value="FRIZZLED"/>
    <property type="match status" value="1"/>
</dbReference>
<evidence type="ECO:0000256" key="19">
    <source>
        <dbReference type="ARBA" id="ARBA00023137"/>
    </source>
</evidence>
<dbReference type="GO" id="GO:0090090">
    <property type="term" value="P:negative regulation of canonical Wnt signaling pathway"/>
    <property type="evidence" value="ECO:0007669"/>
    <property type="project" value="UniProtKB-ARBA"/>
</dbReference>
<dbReference type="Gene3D" id="2.70.170.10">
    <property type="entry name" value="Neurotransmitter-gated ion-channel ligand-binding domain"/>
    <property type="match status" value="1"/>
</dbReference>
<keyword evidence="21" id="KW-0675">Receptor</keyword>
<organism evidence="29 30">
    <name type="scientific">Branchiostoma floridae</name>
    <name type="common">Florida lancelet</name>
    <name type="synonym">Amphioxus</name>
    <dbReference type="NCBI Taxonomy" id="7739"/>
    <lineage>
        <taxon>Eukaryota</taxon>
        <taxon>Metazoa</taxon>
        <taxon>Chordata</taxon>
        <taxon>Cephalochordata</taxon>
        <taxon>Leptocardii</taxon>
        <taxon>Amphioxiformes</taxon>
        <taxon>Branchiostomatidae</taxon>
        <taxon>Branchiostoma</taxon>
    </lineage>
</organism>
<feature type="domain" description="Ig-like" evidence="28">
    <location>
        <begin position="24"/>
        <end position="116"/>
    </location>
</feature>
<feature type="signal peptide" evidence="26">
    <location>
        <begin position="1"/>
        <end position="17"/>
    </location>
</feature>
<evidence type="ECO:0000256" key="23">
    <source>
        <dbReference type="ARBA" id="ARBA00023319"/>
    </source>
</evidence>
<evidence type="ECO:0000256" key="3">
    <source>
        <dbReference type="ARBA" id="ARBA00010054"/>
    </source>
</evidence>
<dbReference type="InterPro" id="IPR020067">
    <property type="entry name" value="Frizzled_dom"/>
</dbReference>
<feature type="disulfide bond" evidence="24">
    <location>
        <begin position="242"/>
        <end position="288"/>
    </location>
</feature>
<dbReference type="GO" id="GO:0035567">
    <property type="term" value="P:non-canonical Wnt signaling pathway"/>
    <property type="evidence" value="ECO:0000318"/>
    <property type="project" value="GO_Central"/>
</dbReference>
<dbReference type="PANTHER" id="PTHR11309:SF47">
    <property type="entry name" value="FRIZZLED"/>
    <property type="match status" value="1"/>
</dbReference>
<dbReference type="SMART" id="SM00409">
    <property type="entry name" value="IG"/>
    <property type="match status" value="2"/>
</dbReference>